<keyword evidence="2" id="KW-1185">Reference proteome</keyword>
<evidence type="ECO:0000313" key="1">
    <source>
        <dbReference type="EMBL" id="MFC5914681.1"/>
    </source>
</evidence>
<comment type="caution">
    <text evidence="1">The sequence shown here is derived from an EMBL/GenBank/DDBJ whole genome shotgun (WGS) entry which is preliminary data.</text>
</comment>
<name>A0ABW1GLB8_9ACTN</name>
<gene>
    <name evidence="1" type="ORF">ACFP1B_14750</name>
</gene>
<sequence>MEERLRGQWLPLLPVATVLSDVLRHMGTYMFTGLHTVAPLQLSPDDGSGYLSQAADWVAAAGPGPSADCAITIAARESAGLSNREHDVNVLILERSFGRLDTHPGKPAAPGGGLAPSLVGEVQTEGMRNAASIHCSLPAWSLETAIRATGVTANAVRGAGVTEPVLLTISRNGDHLQPNV</sequence>
<reference evidence="2" key="1">
    <citation type="journal article" date="2019" name="Int. J. Syst. Evol. Microbiol.">
        <title>The Global Catalogue of Microorganisms (GCM) 10K type strain sequencing project: providing services to taxonomists for standard genome sequencing and annotation.</title>
        <authorList>
            <consortium name="The Broad Institute Genomics Platform"/>
            <consortium name="The Broad Institute Genome Sequencing Center for Infectious Disease"/>
            <person name="Wu L."/>
            <person name="Ma J."/>
        </authorList>
    </citation>
    <scope>NUCLEOTIDE SEQUENCE [LARGE SCALE GENOMIC DNA]</scope>
    <source>
        <strain evidence="2">JCM 4147</strain>
    </source>
</reference>
<dbReference type="Proteomes" id="UP001596200">
    <property type="component" value="Unassembled WGS sequence"/>
</dbReference>
<evidence type="ECO:0000313" key="2">
    <source>
        <dbReference type="Proteomes" id="UP001596200"/>
    </source>
</evidence>
<dbReference type="RefSeq" id="WP_344517669.1">
    <property type="nucleotide sequence ID" value="NZ_BAAATU010000076.1"/>
</dbReference>
<accession>A0ABW1GLB8</accession>
<dbReference type="EMBL" id="JBHSPU010000014">
    <property type="protein sequence ID" value="MFC5914681.1"/>
    <property type="molecule type" value="Genomic_DNA"/>
</dbReference>
<organism evidence="1 2">
    <name type="scientific">Streptomyces pulveraceus</name>
    <dbReference type="NCBI Taxonomy" id="68258"/>
    <lineage>
        <taxon>Bacteria</taxon>
        <taxon>Bacillati</taxon>
        <taxon>Actinomycetota</taxon>
        <taxon>Actinomycetes</taxon>
        <taxon>Kitasatosporales</taxon>
        <taxon>Streptomycetaceae</taxon>
        <taxon>Streptomyces</taxon>
    </lineage>
</organism>
<proteinExistence type="predicted"/>
<protein>
    <submittedName>
        <fullName evidence="1">Uncharacterized protein</fullName>
    </submittedName>
</protein>